<dbReference type="Proteomes" id="UP000295416">
    <property type="component" value="Unassembled WGS sequence"/>
</dbReference>
<feature type="transmembrane region" description="Helical" evidence="8">
    <location>
        <begin position="386"/>
        <end position="409"/>
    </location>
</feature>
<comment type="similarity">
    <text evidence="2 7">Belongs to the sodium:solute symporter (SSF) (TC 2.A.21) family.</text>
</comment>
<dbReference type="OrthoDB" id="9810181at2"/>
<feature type="transmembrane region" description="Helical" evidence="8">
    <location>
        <begin position="273"/>
        <end position="295"/>
    </location>
</feature>
<feature type="transmembrane region" description="Helical" evidence="8">
    <location>
        <begin position="117"/>
        <end position="135"/>
    </location>
</feature>
<dbReference type="PROSITE" id="PS50283">
    <property type="entry name" value="NA_SOLUT_SYMP_3"/>
    <property type="match status" value="1"/>
</dbReference>
<feature type="transmembrane region" description="Helical" evidence="8">
    <location>
        <begin position="186"/>
        <end position="204"/>
    </location>
</feature>
<comment type="subcellular location">
    <subcellularLocation>
        <location evidence="1">Membrane</location>
        <topology evidence="1">Multi-pass membrane protein</topology>
    </subcellularLocation>
</comment>
<feature type="transmembrane region" description="Helical" evidence="8">
    <location>
        <begin position="6"/>
        <end position="23"/>
    </location>
</feature>
<proteinExistence type="inferred from homology"/>
<feature type="transmembrane region" description="Helical" evidence="8">
    <location>
        <begin position="155"/>
        <end position="174"/>
    </location>
</feature>
<feature type="transmembrane region" description="Helical" evidence="8">
    <location>
        <begin position="231"/>
        <end position="252"/>
    </location>
</feature>
<dbReference type="CDD" id="cd10322">
    <property type="entry name" value="SLC5sbd"/>
    <property type="match status" value="1"/>
</dbReference>
<keyword evidence="10" id="KW-1185">Reference proteome</keyword>
<evidence type="ECO:0000256" key="7">
    <source>
        <dbReference type="RuleBase" id="RU362091"/>
    </source>
</evidence>
<organism evidence="9 10">
    <name type="scientific">Scopulibacillus darangshiensis</name>
    <dbReference type="NCBI Taxonomy" id="442528"/>
    <lineage>
        <taxon>Bacteria</taxon>
        <taxon>Bacillati</taxon>
        <taxon>Bacillota</taxon>
        <taxon>Bacilli</taxon>
        <taxon>Bacillales</taxon>
        <taxon>Sporolactobacillaceae</taxon>
        <taxon>Scopulibacillus</taxon>
    </lineage>
</organism>
<protein>
    <submittedName>
        <fullName evidence="9">SSS family solute:Na+ symporter</fullName>
    </submittedName>
</protein>
<dbReference type="GO" id="GO:0022857">
    <property type="term" value="F:transmembrane transporter activity"/>
    <property type="evidence" value="ECO:0007669"/>
    <property type="project" value="InterPro"/>
</dbReference>
<dbReference type="InterPro" id="IPR050277">
    <property type="entry name" value="Sodium:Solute_Symporter"/>
</dbReference>
<evidence type="ECO:0000256" key="3">
    <source>
        <dbReference type="ARBA" id="ARBA00022448"/>
    </source>
</evidence>
<evidence type="ECO:0000256" key="2">
    <source>
        <dbReference type="ARBA" id="ARBA00006434"/>
    </source>
</evidence>
<dbReference type="RefSeq" id="WP_132747872.1">
    <property type="nucleotide sequence ID" value="NZ_SLXK01000046.1"/>
</dbReference>
<evidence type="ECO:0000256" key="1">
    <source>
        <dbReference type="ARBA" id="ARBA00004141"/>
    </source>
</evidence>
<dbReference type="InterPro" id="IPR038377">
    <property type="entry name" value="Na/Glc_symporter_sf"/>
</dbReference>
<feature type="transmembrane region" description="Helical" evidence="8">
    <location>
        <begin position="315"/>
        <end position="342"/>
    </location>
</feature>
<dbReference type="InterPro" id="IPR001734">
    <property type="entry name" value="Na/solute_symporter"/>
</dbReference>
<dbReference type="PANTHER" id="PTHR48086:SF8">
    <property type="entry name" value="MONOCARBOXYLIC ACID PERMEASE"/>
    <property type="match status" value="1"/>
</dbReference>
<dbReference type="GO" id="GO:0005886">
    <property type="term" value="C:plasma membrane"/>
    <property type="evidence" value="ECO:0007669"/>
    <property type="project" value="TreeGrafter"/>
</dbReference>
<keyword evidence="3" id="KW-0813">Transport</keyword>
<keyword evidence="4 8" id="KW-0812">Transmembrane</keyword>
<keyword evidence="6 8" id="KW-0472">Membrane</keyword>
<keyword evidence="5 8" id="KW-1133">Transmembrane helix</keyword>
<accession>A0A4R2NI44</accession>
<dbReference type="Gene3D" id="1.20.1730.10">
    <property type="entry name" value="Sodium/glucose cotransporter"/>
    <property type="match status" value="1"/>
</dbReference>
<comment type="caution">
    <text evidence="9">The sequence shown here is derived from an EMBL/GenBank/DDBJ whole genome shotgun (WGS) entry which is preliminary data.</text>
</comment>
<dbReference type="AlphaFoldDB" id="A0A4R2NI44"/>
<gene>
    <name evidence="9" type="ORF">EV207_14611</name>
</gene>
<sequence length="492" mass="53962">MNLSLFIIIVFLALSLYLGIRSRKGKEMNLEQWAIGGRGLGTIFVFLLLAGENFTTYTFLGVSGSTYSLGAPMIYAFTPICYIVGYWLLPPVWKYAKEKQLLTQSDFFASKYNSKPFGFFVALVGVISVIPYLVLQLKGLGIIVSEASYGAVSPSAAIWIGMLTATVYVTISGIHGSAWTSVIKDILMFIIIIFIAIYLPFHYYGGIKPMFQTVGTVKPEMLTLPDSGNSISWYVSSCILFALGAYMWPHMFGASLSAKSAKVLKRNNILTPIYQLVMVLVLFIGFTAVLQVPGLKGAEVDRALFELVKRTFDPWFVGVIGGAGLLTALVPTSMLLMTAATLMSKNIYQTLKPQTSDQQLSRLTRILVPILALVSLYLTFKGGNTIVALLLMAYGFVVQLFPAVFFSLLKRNPVTVQGAFAGTFIGVAIVAYVTVSGTTISTLFPQLPQFIKDMDIGIIAVVLNIVFMLFISLITRKMNAVPRLKNETRLDA</sequence>
<evidence type="ECO:0000256" key="5">
    <source>
        <dbReference type="ARBA" id="ARBA00022989"/>
    </source>
</evidence>
<name>A0A4R2NI44_9BACL</name>
<feature type="transmembrane region" description="Helical" evidence="8">
    <location>
        <begin position="363"/>
        <end position="380"/>
    </location>
</feature>
<feature type="transmembrane region" description="Helical" evidence="8">
    <location>
        <begin position="421"/>
        <end position="444"/>
    </location>
</feature>
<dbReference type="Pfam" id="PF00474">
    <property type="entry name" value="SSF"/>
    <property type="match status" value="1"/>
</dbReference>
<evidence type="ECO:0000313" key="9">
    <source>
        <dbReference type="EMBL" id="TCP21061.1"/>
    </source>
</evidence>
<dbReference type="PANTHER" id="PTHR48086">
    <property type="entry name" value="SODIUM/PROLINE SYMPORTER-RELATED"/>
    <property type="match status" value="1"/>
</dbReference>
<reference evidence="9 10" key="1">
    <citation type="submission" date="2019-03" db="EMBL/GenBank/DDBJ databases">
        <title>Genomic Encyclopedia of Type Strains, Phase IV (KMG-IV): sequencing the most valuable type-strain genomes for metagenomic binning, comparative biology and taxonomic classification.</title>
        <authorList>
            <person name="Goeker M."/>
        </authorList>
    </citation>
    <scope>NUCLEOTIDE SEQUENCE [LARGE SCALE GENOMIC DNA]</scope>
    <source>
        <strain evidence="9 10">DSM 19377</strain>
    </source>
</reference>
<feature type="transmembrane region" description="Helical" evidence="8">
    <location>
        <begin position="74"/>
        <end position="96"/>
    </location>
</feature>
<evidence type="ECO:0000256" key="8">
    <source>
        <dbReference type="SAM" id="Phobius"/>
    </source>
</evidence>
<dbReference type="EMBL" id="SLXK01000046">
    <property type="protein sequence ID" value="TCP21061.1"/>
    <property type="molecule type" value="Genomic_DNA"/>
</dbReference>
<feature type="transmembrane region" description="Helical" evidence="8">
    <location>
        <begin position="35"/>
        <end position="54"/>
    </location>
</feature>
<evidence type="ECO:0000256" key="4">
    <source>
        <dbReference type="ARBA" id="ARBA00022692"/>
    </source>
</evidence>
<evidence type="ECO:0000256" key="6">
    <source>
        <dbReference type="ARBA" id="ARBA00023136"/>
    </source>
</evidence>
<feature type="transmembrane region" description="Helical" evidence="8">
    <location>
        <begin position="456"/>
        <end position="475"/>
    </location>
</feature>
<evidence type="ECO:0000313" key="10">
    <source>
        <dbReference type="Proteomes" id="UP000295416"/>
    </source>
</evidence>